<reference evidence="7" key="1">
    <citation type="submission" date="2017-07" db="EMBL/GenBank/DDBJ databases">
        <title>Taro Niue Genome Assembly and Annotation.</title>
        <authorList>
            <person name="Atibalentja N."/>
            <person name="Keating K."/>
            <person name="Fields C.J."/>
        </authorList>
    </citation>
    <scope>NUCLEOTIDE SEQUENCE</scope>
    <source>
        <strain evidence="7">Niue_2</strain>
        <tissue evidence="7">Leaf</tissue>
    </source>
</reference>
<dbReference type="OrthoDB" id="8904098at2759"/>
<organism evidence="7 8">
    <name type="scientific">Colocasia esculenta</name>
    <name type="common">Wild taro</name>
    <name type="synonym">Arum esculentum</name>
    <dbReference type="NCBI Taxonomy" id="4460"/>
    <lineage>
        <taxon>Eukaryota</taxon>
        <taxon>Viridiplantae</taxon>
        <taxon>Streptophyta</taxon>
        <taxon>Embryophyta</taxon>
        <taxon>Tracheophyta</taxon>
        <taxon>Spermatophyta</taxon>
        <taxon>Magnoliopsida</taxon>
        <taxon>Liliopsida</taxon>
        <taxon>Araceae</taxon>
        <taxon>Aroideae</taxon>
        <taxon>Colocasieae</taxon>
        <taxon>Colocasia</taxon>
    </lineage>
</organism>
<dbReference type="GO" id="GO:0022857">
    <property type="term" value="F:transmembrane transporter activity"/>
    <property type="evidence" value="ECO:0007669"/>
    <property type="project" value="InterPro"/>
</dbReference>
<feature type="transmembrane region" description="Helical" evidence="6">
    <location>
        <begin position="30"/>
        <end position="58"/>
    </location>
</feature>
<keyword evidence="3 6" id="KW-0812">Transmembrane</keyword>
<keyword evidence="5 6" id="KW-0472">Membrane</keyword>
<dbReference type="GO" id="GO:0016020">
    <property type="term" value="C:membrane"/>
    <property type="evidence" value="ECO:0007669"/>
    <property type="project" value="UniProtKB-SubCell"/>
</dbReference>
<feature type="transmembrane region" description="Helical" evidence="6">
    <location>
        <begin position="323"/>
        <end position="342"/>
    </location>
</feature>
<dbReference type="PANTHER" id="PTHR11654">
    <property type="entry name" value="OLIGOPEPTIDE TRANSPORTER-RELATED"/>
    <property type="match status" value="1"/>
</dbReference>
<feature type="transmembrane region" description="Helical" evidence="6">
    <location>
        <begin position="209"/>
        <end position="229"/>
    </location>
</feature>
<keyword evidence="8" id="KW-1185">Reference proteome</keyword>
<accession>A0A843U3C1</accession>
<evidence type="ECO:0000256" key="3">
    <source>
        <dbReference type="ARBA" id="ARBA00022692"/>
    </source>
</evidence>
<dbReference type="InterPro" id="IPR036259">
    <property type="entry name" value="MFS_trans_sf"/>
</dbReference>
<dbReference type="Pfam" id="PF00854">
    <property type="entry name" value="PTR2"/>
    <property type="match status" value="1"/>
</dbReference>
<evidence type="ECO:0000256" key="2">
    <source>
        <dbReference type="ARBA" id="ARBA00005982"/>
    </source>
</evidence>
<dbReference type="Gene3D" id="1.20.1250.20">
    <property type="entry name" value="MFS general substrate transporter like domains"/>
    <property type="match status" value="1"/>
</dbReference>
<dbReference type="InterPro" id="IPR000109">
    <property type="entry name" value="POT_fam"/>
</dbReference>
<evidence type="ECO:0000256" key="5">
    <source>
        <dbReference type="ARBA" id="ARBA00023136"/>
    </source>
</evidence>
<feature type="transmembrane region" description="Helical" evidence="6">
    <location>
        <begin position="144"/>
        <end position="163"/>
    </location>
</feature>
<comment type="caution">
    <text evidence="7">The sequence shown here is derived from an EMBL/GenBank/DDBJ whole genome shotgun (WGS) entry which is preliminary data.</text>
</comment>
<feature type="transmembrane region" description="Helical" evidence="6">
    <location>
        <begin position="529"/>
        <end position="550"/>
    </location>
</feature>
<feature type="transmembrane region" description="Helical" evidence="6">
    <location>
        <begin position="444"/>
        <end position="466"/>
    </location>
</feature>
<comment type="subcellular location">
    <subcellularLocation>
        <location evidence="1">Membrane</location>
        <topology evidence="1">Multi-pass membrane protein</topology>
    </subcellularLocation>
</comment>
<sequence>MTAKASPKSGLDVEEARATSFPSSKQGGWITFPFITGSLLALVIALSGATSNLIVYLIEQYNVKSIDAAQISNIVNGCSSAAPVLGAIVSDSYFGCFAVVAVSTFVALLSLILFTLSATLPSLRPSPCAPGSNTCQAASTPQLAVLYAAVALMCVAAGGTRFTMATMGADQFDTALEQDTFFNWYFVALYAGSVAGATVLVYVEDSVSWGWGFGACTAASAVGFVVLLLGTRHYRRPRPGGSPFTGLIQVVVAAARKWKVTGDQQADYYHGPGLLHGLPPPTGSFRCLNRAAVKTEGDTNSDGSVAKPWRLCTVKQVEDLKTILRILPLWSTSIFLSVSIGIQGSLTVLQALTVDRSLGPRFSVPAGSLMVTTLVATALSLSLLDRCFFPAWRKLVREKNPTPLQRVGLGHVLNAVAMAASALVERRRMRAVRTHHLAAGSPGSVVPMSVLWLLPPLLVVGVGEAMHFPGQVALYYQEFPAALRSSATGMIALIVALGFYLSTAVIDLVRKVTDWLPDDVSTSKLDRMYWLLAAGGMLNFGAYLVCASVYKYRSVPEEVGSKEEIPGRVVG</sequence>
<feature type="transmembrane region" description="Helical" evidence="6">
    <location>
        <begin position="93"/>
        <end position="116"/>
    </location>
</feature>
<comment type="similarity">
    <text evidence="2">Belongs to the major facilitator superfamily. Proton-dependent oligopeptide transporter (POT/PTR) (TC 2.A.17) family.</text>
</comment>
<keyword evidence="4 6" id="KW-1133">Transmembrane helix</keyword>
<dbReference type="Proteomes" id="UP000652761">
    <property type="component" value="Unassembled WGS sequence"/>
</dbReference>
<protein>
    <submittedName>
        <fullName evidence="7">Uncharacterized protein</fullName>
    </submittedName>
</protein>
<gene>
    <name evidence="7" type="ORF">Taro_008423</name>
</gene>
<dbReference type="SUPFAM" id="SSF103473">
    <property type="entry name" value="MFS general substrate transporter"/>
    <property type="match status" value="1"/>
</dbReference>
<proteinExistence type="inferred from homology"/>
<feature type="transmembrane region" description="Helical" evidence="6">
    <location>
        <begin position="184"/>
        <end position="203"/>
    </location>
</feature>
<name>A0A843U3C1_COLES</name>
<feature type="transmembrane region" description="Helical" evidence="6">
    <location>
        <begin position="362"/>
        <end position="384"/>
    </location>
</feature>
<feature type="transmembrane region" description="Helical" evidence="6">
    <location>
        <begin position="487"/>
        <end position="509"/>
    </location>
</feature>
<evidence type="ECO:0000256" key="6">
    <source>
        <dbReference type="SAM" id="Phobius"/>
    </source>
</evidence>
<evidence type="ECO:0000313" key="7">
    <source>
        <dbReference type="EMBL" id="MQL76033.1"/>
    </source>
</evidence>
<dbReference type="EMBL" id="NMUH01000276">
    <property type="protein sequence ID" value="MQL76033.1"/>
    <property type="molecule type" value="Genomic_DNA"/>
</dbReference>
<dbReference type="AlphaFoldDB" id="A0A843U3C1"/>
<evidence type="ECO:0000256" key="4">
    <source>
        <dbReference type="ARBA" id="ARBA00022989"/>
    </source>
</evidence>
<evidence type="ECO:0000313" key="8">
    <source>
        <dbReference type="Proteomes" id="UP000652761"/>
    </source>
</evidence>
<evidence type="ECO:0000256" key="1">
    <source>
        <dbReference type="ARBA" id="ARBA00004141"/>
    </source>
</evidence>